<evidence type="ECO:0000256" key="4">
    <source>
        <dbReference type="ARBA" id="ARBA00023004"/>
    </source>
</evidence>
<dbReference type="PANTHER" id="PTHR36923:SF3">
    <property type="entry name" value="FERREDOXIN"/>
    <property type="match status" value="1"/>
</dbReference>
<reference evidence="8 9" key="1">
    <citation type="submission" date="2017-09" db="EMBL/GenBank/DDBJ databases">
        <title>Depth-based differentiation of microbial function through sediment-hosted aquifers and enrichment of novel symbionts in the deep terrestrial subsurface.</title>
        <authorList>
            <person name="Probst A.J."/>
            <person name="Ladd B."/>
            <person name="Jarett J.K."/>
            <person name="Geller-Mcgrath D.E."/>
            <person name="Sieber C.M."/>
            <person name="Emerson J.B."/>
            <person name="Anantharaman K."/>
            <person name="Thomas B.C."/>
            <person name="Malmstrom R."/>
            <person name="Stieglmeier M."/>
            <person name="Klingl A."/>
            <person name="Woyke T."/>
            <person name="Ryan C.M."/>
            <person name="Banfield J.F."/>
        </authorList>
    </citation>
    <scope>NUCLEOTIDE SEQUENCE [LARGE SCALE GENOMIC DNA]</scope>
    <source>
        <strain evidence="8">CG23_combo_of_CG06-09_8_20_14_all_36_12</strain>
    </source>
</reference>
<dbReference type="Pfam" id="PF13459">
    <property type="entry name" value="Fer4_15"/>
    <property type="match status" value="1"/>
</dbReference>
<dbReference type="GO" id="GO:0009055">
    <property type="term" value="F:electron transfer activity"/>
    <property type="evidence" value="ECO:0007669"/>
    <property type="project" value="UniProtKB-UniRule"/>
</dbReference>
<organism evidence="8 9">
    <name type="scientific">Candidatus Nealsonbacteria bacterium CG23_combo_of_CG06-09_8_20_14_all_36_12</name>
    <dbReference type="NCBI Taxonomy" id="1974718"/>
    <lineage>
        <taxon>Bacteria</taxon>
        <taxon>Candidatus Nealsoniibacteriota</taxon>
    </lineage>
</organism>
<keyword evidence="3 6" id="KW-0249">Electron transport</keyword>
<dbReference type="InterPro" id="IPR051269">
    <property type="entry name" value="Fe-S_cluster_ET"/>
</dbReference>
<evidence type="ECO:0000256" key="5">
    <source>
        <dbReference type="ARBA" id="ARBA00023014"/>
    </source>
</evidence>
<name>A0A2G9Z038_9BACT</name>
<feature type="domain" description="4Fe-4S ferredoxin-type" evidence="7">
    <location>
        <begin position="2"/>
        <end position="30"/>
    </location>
</feature>
<gene>
    <name evidence="8" type="ORF">COX34_01925</name>
</gene>
<comment type="caution">
    <text evidence="8">The sequence shown here is derived from an EMBL/GenBank/DDBJ whole genome shotgun (WGS) entry which is preliminary data.</text>
</comment>
<protein>
    <recommendedName>
        <fullName evidence="6">Ferredoxin</fullName>
    </recommendedName>
</protein>
<dbReference type="EMBL" id="PCRS01000035">
    <property type="protein sequence ID" value="PIP24850.1"/>
    <property type="molecule type" value="Genomic_DNA"/>
</dbReference>
<dbReference type="Gene3D" id="3.30.70.20">
    <property type="match status" value="1"/>
</dbReference>
<evidence type="ECO:0000313" key="9">
    <source>
        <dbReference type="Proteomes" id="UP000228681"/>
    </source>
</evidence>
<dbReference type="PROSITE" id="PS00198">
    <property type="entry name" value="4FE4S_FER_1"/>
    <property type="match status" value="1"/>
</dbReference>
<keyword evidence="1 6" id="KW-0813">Transport</keyword>
<dbReference type="GO" id="GO:0005506">
    <property type="term" value="F:iron ion binding"/>
    <property type="evidence" value="ECO:0007669"/>
    <property type="project" value="UniProtKB-UniRule"/>
</dbReference>
<dbReference type="AlphaFoldDB" id="A0A2G9Z038"/>
<comment type="function">
    <text evidence="6">Ferredoxins are iron-sulfur proteins that transfer electrons in a wide variety of metabolic reactions.</text>
</comment>
<dbReference type="PANTHER" id="PTHR36923">
    <property type="entry name" value="FERREDOXIN"/>
    <property type="match status" value="1"/>
</dbReference>
<dbReference type="PROSITE" id="PS51379">
    <property type="entry name" value="4FE4S_FER_2"/>
    <property type="match status" value="1"/>
</dbReference>
<evidence type="ECO:0000256" key="1">
    <source>
        <dbReference type="ARBA" id="ARBA00022448"/>
    </source>
</evidence>
<evidence type="ECO:0000256" key="6">
    <source>
        <dbReference type="RuleBase" id="RU368020"/>
    </source>
</evidence>
<dbReference type="Proteomes" id="UP000228681">
    <property type="component" value="Unassembled WGS sequence"/>
</dbReference>
<dbReference type="GO" id="GO:0051536">
    <property type="term" value="F:iron-sulfur cluster binding"/>
    <property type="evidence" value="ECO:0007669"/>
    <property type="project" value="UniProtKB-KW"/>
</dbReference>
<dbReference type="SUPFAM" id="SSF54862">
    <property type="entry name" value="4Fe-4S ferredoxins"/>
    <property type="match status" value="1"/>
</dbReference>
<evidence type="ECO:0000256" key="2">
    <source>
        <dbReference type="ARBA" id="ARBA00022723"/>
    </source>
</evidence>
<evidence type="ECO:0000259" key="7">
    <source>
        <dbReference type="PROSITE" id="PS51379"/>
    </source>
</evidence>
<dbReference type="InterPro" id="IPR017896">
    <property type="entry name" value="4Fe4S_Fe-S-bd"/>
</dbReference>
<dbReference type="InterPro" id="IPR001080">
    <property type="entry name" value="3Fe4S_ferredoxin"/>
</dbReference>
<keyword evidence="2 6" id="KW-0479">Metal-binding</keyword>
<dbReference type="PRINTS" id="PR00352">
    <property type="entry name" value="3FE4SFRDOXIN"/>
</dbReference>
<keyword evidence="5 6" id="KW-0411">Iron-sulfur</keyword>
<dbReference type="InterPro" id="IPR017900">
    <property type="entry name" value="4Fe4S_Fe_S_CS"/>
</dbReference>
<proteinExistence type="predicted"/>
<keyword evidence="4 6" id="KW-0408">Iron</keyword>
<evidence type="ECO:0000256" key="3">
    <source>
        <dbReference type="ARBA" id="ARBA00022982"/>
    </source>
</evidence>
<accession>A0A2G9Z038</accession>
<evidence type="ECO:0000313" key="8">
    <source>
        <dbReference type="EMBL" id="PIP24850.1"/>
    </source>
</evidence>
<sequence>MAKVILEREKCIGCGSCQVLCPKFFELIENGKSHLIGSKKNPKTGNEELEIKKVNCIKEATEACPVKIIRIVK</sequence>